<keyword evidence="3" id="KW-0732">Signal</keyword>
<dbReference type="InterPro" id="IPR009003">
    <property type="entry name" value="Peptidase_S1_PA"/>
</dbReference>
<proteinExistence type="inferred from homology"/>
<dbReference type="EMBL" id="VTPC01090314">
    <property type="protein sequence ID" value="KAF2883645.1"/>
    <property type="molecule type" value="Genomic_DNA"/>
</dbReference>
<name>A0A8K0CGY9_IGNLU</name>
<dbReference type="AlphaFoldDB" id="A0A8K0CGY9"/>
<dbReference type="PANTHER" id="PTHR24256">
    <property type="entry name" value="TRYPTASE-RELATED"/>
    <property type="match status" value="1"/>
</dbReference>
<dbReference type="InterPro" id="IPR051487">
    <property type="entry name" value="Ser/Thr_Proteases_Immune/Dev"/>
</dbReference>
<sequence>MRAMFNSEWFIFLIILNFVLATPPPPNPFRTPLIEKNPFLIRIHFYVNSEKSHYCGGSIISQDYILTSADCLDYGSSISRQGSEPPPRFRQLRIVAGSNDLEAGGSLYLADSEFYPEGYKVDPINNNIALVKVKPSFRLGPEIKPARLRESPIQENSDVYFAGWRSFKKYHEGDPHSQTLQEIKLKVMSSQECQNYHDQLNRNQLCTISYIGQGLCRGHEGGPLIIRDPENEIFAVATKEYSCGSGFPEVYTKIEPFIKWINETCKCI</sequence>
<dbReference type="InterPro" id="IPR001314">
    <property type="entry name" value="Peptidase_S1A"/>
</dbReference>
<feature type="chain" id="PRO_5035438363" description="Peptidase S1 domain-containing protein" evidence="3">
    <location>
        <begin position="22"/>
        <end position="268"/>
    </location>
</feature>
<evidence type="ECO:0000313" key="5">
    <source>
        <dbReference type="EMBL" id="KAF2883645.1"/>
    </source>
</evidence>
<evidence type="ECO:0000256" key="2">
    <source>
        <dbReference type="ARBA" id="ARBA00024195"/>
    </source>
</evidence>
<dbReference type="GO" id="GO:0006508">
    <property type="term" value="P:proteolysis"/>
    <property type="evidence" value="ECO:0007669"/>
    <property type="project" value="InterPro"/>
</dbReference>
<dbReference type="OrthoDB" id="6683749at2759"/>
<dbReference type="Gene3D" id="2.40.10.10">
    <property type="entry name" value="Trypsin-like serine proteases"/>
    <property type="match status" value="1"/>
</dbReference>
<dbReference type="GO" id="GO:0004252">
    <property type="term" value="F:serine-type endopeptidase activity"/>
    <property type="evidence" value="ECO:0007669"/>
    <property type="project" value="InterPro"/>
</dbReference>
<dbReference type="SUPFAM" id="SSF50494">
    <property type="entry name" value="Trypsin-like serine proteases"/>
    <property type="match status" value="1"/>
</dbReference>
<dbReference type="CDD" id="cd00190">
    <property type="entry name" value="Tryp_SPc"/>
    <property type="match status" value="1"/>
</dbReference>
<feature type="signal peptide" evidence="3">
    <location>
        <begin position="1"/>
        <end position="21"/>
    </location>
</feature>
<protein>
    <recommendedName>
        <fullName evidence="4">Peptidase S1 domain-containing protein</fullName>
    </recommendedName>
</protein>
<feature type="domain" description="Peptidase S1" evidence="4">
    <location>
        <begin position="14"/>
        <end position="266"/>
    </location>
</feature>
<comment type="caution">
    <text evidence="5">The sequence shown here is derived from an EMBL/GenBank/DDBJ whole genome shotgun (WGS) entry which is preliminary data.</text>
</comment>
<dbReference type="Pfam" id="PF00089">
    <property type="entry name" value="Trypsin"/>
    <property type="match status" value="1"/>
</dbReference>
<dbReference type="SMART" id="SM00020">
    <property type="entry name" value="Tryp_SPc"/>
    <property type="match status" value="1"/>
</dbReference>
<keyword evidence="6" id="KW-1185">Reference proteome</keyword>
<dbReference type="InterPro" id="IPR043504">
    <property type="entry name" value="Peptidase_S1_PA_chymotrypsin"/>
</dbReference>
<comment type="similarity">
    <text evidence="2">Belongs to the peptidase S1 family. CLIP subfamily.</text>
</comment>
<evidence type="ECO:0000256" key="3">
    <source>
        <dbReference type="SAM" id="SignalP"/>
    </source>
</evidence>
<reference evidence="5" key="1">
    <citation type="submission" date="2019-08" db="EMBL/GenBank/DDBJ databases">
        <title>The genome of the North American firefly Photinus pyralis.</title>
        <authorList>
            <consortium name="Photinus pyralis genome working group"/>
            <person name="Fallon T.R."/>
            <person name="Sander Lower S.E."/>
            <person name="Weng J.-K."/>
        </authorList>
    </citation>
    <scope>NUCLEOTIDE SEQUENCE</scope>
    <source>
        <strain evidence="5">TRF0915ILg1</strain>
        <tissue evidence="5">Whole body</tissue>
    </source>
</reference>
<organism evidence="5 6">
    <name type="scientific">Ignelater luminosus</name>
    <name type="common">Cucubano</name>
    <name type="synonym">Pyrophorus luminosus</name>
    <dbReference type="NCBI Taxonomy" id="2038154"/>
    <lineage>
        <taxon>Eukaryota</taxon>
        <taxon>Metazoa</taxon>
        <taxon>Ecdysozoa</taxon>
        <taxon>Arthropoda</taxon>
        <taxon>Hexapoda</taxon>
        <taxon>Insecta</taxon>
        <taxon>Pterygota</taxon>
        <taxon>Neoptera</taxon>
        <taxon>Endopterygota</taxon>
        <taxon>Coleoptera</taxon>
        <taxon>Polyphaga</taxon>
        <taxon>Elateriformia</taxon>
        <taxon>Elateroidea</taxon>
        <taxon>Elateridae</taxon>
        <taxon>Agrypninae</taxon>
        <taxon>Pyrophorini</taxon>
        <taxon>Ignelater</taxon>
    </lineage>
</organism>
<dbReference type="Proteomes" id="UP000801492">
    <property type="component" value="Unassembled WGS sequence"/>
</dbReference>
<evidence type="ECO:0000256" key="1">
    <source>
        <dbReference type="ARBA" id="ARBA00023157"/>
    </source>
</evidence>
<keyword evidence="1" id="KW-1015">Disulfide bond</keyword>
<gene>
    <name evidence="5" type="ORF">ILUMI_22517</name>
</gene>
<dbReference type="PRINTS" id="PR00722">
    <property type="entry name" value="CHYMOTRYPSIN"/>
</dbReference>
<evidence type="ECO:0000313" key="6">
    <source>
        <dbReference type="Proteomes" id="UP000801492"/>
    </source>
</evidence>
<evidence type="ECO:0000259" key="4">
    <source>
        <dbReference type="PROSITE" id="PS50240"/>
    </source>
</evidence>
<accession>A0A8K0CGY9</accession>
<dbReference type="InterPro" id="IPR001254">
    <property type="entry name" value="Trypsin_dom"/>
</dbReference>
<dbReference type="PROSITE" id="PS50240">
    <property type="entry name" value="TRYPSIN_DOM"/>
    <property type="match status" value="1"/>
</dbReference>